<dbReference type="STRING" id="1317125.SAMN05444128_0524"/>
<dbReference type="PANTHER" id="PTHR15337:SF11">
    <property type="entry name" value="THIOREDOXIN DOMAIN-CONTAINING PROTEIN"/>
    <property type="match status" value="1"/>
</dbReference>
<accession>A0A1R3WIJ9</accession>
<feature type="domain" description="Thioredoxin" evidence="3">
    <location>
        <begin position="9"/>
        <end position="154"/>
    </location>
</feature>
<dbReference type="PROSITE" id="PS51352">
    <property type="entry name" value="THIOREDOXIN_2"/>
    <property type="match status" value="1"/>
</dbReference>
<keyword evidence="1 2" id="KW-0732">Signal</keyword>
<dbReference type="SUPFAM" id="SSF52833">
    <property type="entry name" value="Thioredoxin-like"/>
    <property type="match status" value="1"/>
</dbReference>
<evidence type="ECO:0000313" key="5">
    <source>
        <dbReference type="Proteomes" id="UP000187181"/>
    </source>
</evidence>
<evidence type="ECO:0000259" key="3">
    <source>
        <dbReference type="PROSITE" id="PS51352"/>
    </source>
</evidence>
<dbReference type="Proteomes" id="UP000187181">
    <property type="component" value="Unassembled WGS sequence"/>
</dbReference>
<dbReference type="Gene3D" id="3.40.30.10">
    <property type="entry name" value="Glutaredoxin"/>
    <property type="match status" value="1"/>
</dbReference>
<reference evidence="5" key="1">
    <citation type="submission" date="2017-01" db="EMBL/GenBank/DDBJ databases">
        <authorList>
            <person name="Varghese N."/>
            <person name="Submissions S."/>
        </authorList>
    </citation>
    <scope>NUCLEOTIDE SEQUENCE [LARGE SCALE GENOMIC DNA]</scope>
    <source>
        <strain evidence="5">LP100</strain>
    </source>
</reference>
<dbReference type="Pfam" id="PF13899">
    <property type="entry name" value="Thioredoxin_7"/>
    <property type="match status" value="1"/>
</dbReference>
<proteinExistence type="predicted"/>
<dbReference type="InterPro" id="IPR051099">
    <property type="entry name" value="AGR/TXD"/>
</dbReference>
<evidence type="ECO:0000256" key="1">
    <source>
        <dbReference type="ARBA" id="ARBA00022729"/>
    </source>
</evidence>
<dbReference type="AlphaFoldDB" id="A0A1R3WIJ9"/>
<dbReference type="RefSeq" id="WP_076665938.1">
    <property type="nucleotide sequence ID" value="NZ_FTPP01000001.1"/>
</dbReference>
<dbReference type="EMBL" id="FTPP01000001">
    <property type="protein sequence ID" value="SIT77682.1"/>
    <property type="molecule type" value="Genomic_DNA"/>
</dbReference>
<feature type="signal peptide" evidence="2">
    <location>
        <begin position="1"/>
        <end position="22"/>
    </location>
</feature>
<dbReference type="InterPro" id="IPR013766">
    <property type="entry name" value="Thioredoxin_domain"/>
</dbReference>
<sequence>MKHLFSAVLLWAFLLAGFAANAQTSQHKTTWQHSYEAAAKQAAAEHKPILMVFAGSDWCKPCIMLRKEVWDSPEFQNYANDHFVLLELDFPRFKKNQLPVDQKKYNEQLAEKYNQEGLFPLLVLTDEQGKVLGKTGYQAGGPEKYIAHLEHLLQQK</sequence>
<organism evidence="4 5">
    <name type="scientific">Pontibacter indicus</name>
    <dbReference type="NCBI Taxonomy" id="1317125"/>
    <lineage>
        <taxon>Bacteria</taxon>
        <taxon>Pseudomonadati</taxon>
        <taxon>Bacteroidota</taxon>
        <taxon>Cytophagia</taxon>
        <taxon>Cytophagales</taxon>
        <taxon>Hymenobacteraceae</taxon>
        <taxon>Pontibacter</taxon>
    </lineage>
</organism>
<evidence type="ECO:0000256" key="2">
    <source>
        <dbReference type="SAM" id="SignalP"/>
    </source>
</evidence>
<feature type="chain" id="PRO_5012865101" evidence="2">
    <location>
        <begin position="23"/>
        <end position="156"/>
    </location>
</feature>
<protein>
    <submittedName>
        <fullName evidence="4">Thioredoxin-related protein</fullName>
    </submittedName>
</protein>
<gene>
    <name evidence="4" type="ORF">SAMN05444128_0524</name>
</gene>
<dbReference type="PANTHER" id="PTHR15337">
    <property type="entry name" value="ANTERIOR GRADIENT PROTEIN-RELATED"/>
    <property type="match status" value="1"/>
</dbReference>
<keyword evidence="5" id="KW-1185">Reference proteome</keyword>
<dbReference type="InterPro" id="IPR036249">
    <property type="entry name" value="Thioredoxin-like_sf"/>
</dbReference>
<dbReference type="OrthoDB" id="981626at2"/>
<evidence type="ECO:0000313" key="4">
    <source>
        <dbReference type="EMBL" id="SIT77682.1"/>
    </source>
</evidence>
<name>A0A1R3WIJ9_9BACT</name>